<dbReference type="AlphaFoldDB" id="A0A485LX94"/>
<dbReference type="SUPFAM" id="SSF57802">
    <property type="entry name" value="Rubredoxin-like"/>
    <property type="match status" value="1"/>
</dbReference>
<sequence>MADLGKRYKCYKCGTKFYDLNKPAPVCPACGEDQNNEETKKMLKRKKRRPIAKAKSDARAVPEEMEGAIEGDEDVEEYVLDVEDIVLEENSDYQEKDE</sequence>
<dbReference type="EMBL" id="CAADRM010000080">
    <property type="protein sequence ID" value="VFU13467.1"/>
    <property type="molecule type" value="Genomic_DNA"/>
</dbReference>
<feature type="compositionally biased region" description="Acidic residues" evidence="1">
    <location>
        <begin position="63"/>
        <end position="72"/>
    </location>
</feature>
<evidence type="ECO:0008006" key="3">
    <source>
        <dbReference type="Google" id="ProtNLM"/>
    </source>
</evidence>
<proteinExistence type="predicted"/>
<feature type="compositionally biased region" description="Basic residues" evidence="1">
    <location>
        <begin position="42"/>
        <end position="52"/>
    </location>
</feature>
<protein>
    <recommendedName>
        <fullName evidence="3">TIGR02300 family protein</fullName>
    </recommendedName>
</protein>
<reference evidence="2" key="1">
    <citation type="submission" date="2019-03" db="EMBL/GenBank/DDBJ databases">
        <authorList>
            <person name="Hao L."/>
        </authorList>
    </citation>
    <scope>NUCLEOTIDE SEQUENCE</scope>
</reference>
<accession>A0A485LX94</accession>
<gene>
    <name evidence="2" type="ORF">SCFA_190021</name>
</gene>
<dbReference type="Pfam" id="PF09538">
    <property type="entry name" value="FYDLN_acid"/>
    <property type="match status" value="1"/>
</dbReference>
<feature type="region of interest" description="Disordered" evidence="1">
    <location>
        <begin position="41"/>
        <end position="72"/>
    </location>
</feature>
<dbReference type="InterPro" id="IPR012644">
    <property type="entry name" value="CHP02300_FYDLN_acid"/>
</dbReference>
<evidence type="ECO:0000313" key="2">
    <source>
        <dbReference type="EMBL" id="VFU13467.1"/>
    </source>
</evidence>
<organism evidence="2">
    <name type="scientific">anaerobic digester metagenome</name>
    <dbReference type="NCBI Taxonomy" id="1263854"/>
    <lineage>
        <taxon>unclassified sequences</taxon>
        <taxon>metagenomes</taxon>
        <taxon>ecological metagenomes</taxon>
    </lineage>
</organism>
<evidence type="ECO:0000256" key="1">
    <source>
        <dbReference type="SAM" id="MobiDB-lite"/>
    </source>
</evidence>
<name>A0A485LX94_9ZZZZ</name>